<dbReference type="AlphaFoldDB" id="A0A7S4B766"/>
<dbReference type="Gene3D" id="3.60.10.10">
    <property type="entry name" value="Endonuclease/exonuclease/phosphatase"/>
    <property type="match status" value="1"/>
</dbReference>
<dbReference type="GO" id="GO:0000175">
    <property type="term" value="F:3'-5'-RNA exonuclease activity"/>
    <property type="evidence" value="ECO:0007669"/>
    <property type="project" value="TreeGrafter"/>
</dbReference>
<reference evidence="2" key="1">
    <citation type="submission" date="2021-01" db="EMBL/GenBank/DDBJ databases">
        <authorList>
            <person name="Corre E."/>
            <person name="Pelletier E."/>
            <person name="Niang G."/>
            <person name="Scheremetjew M."/>
            <person name="Finn R."/>
            <person name="Kale V."/>
            <person name="Holt S."/>
            <person name="Cochrane G."/>
            <person name="Meng A."/>
            <person name="Brown T."/>
            <person name="Cohen L."/>
        </authorList>
    </citation>
    <scope>NUCLEOTIDE SEQUENCE</scope>
    <source>
        <strain evidence="2">CCMP645</strain>
    </source>
</reference>
<organism evidence="2">
    <name type="scientific">Chrysotila carterae</name>
    <name type="common">Marine alga</name>
    <name type="synonym">Syracosphaera carterae</name>
    <dbReference type="NCBI Taxonomy" id="13221"/>
    <lineage>
        <taxon>Eukaryota</taxon>
        <taxon>Haptista</taxon>
        <taxon>Haptophyta</taxon>
        <taxon>Prymnesiophyceae</taxon>
        <taxon>Isochrysidales</taxon>
        <taxon>Isochrysidaceae</taxon>
        <taxon>Chrysotila</taxon>
    </lineage>
</organism>
<evidence type="ECO:0000259" key="1">
    <source>
        <dbReference type="Pfam" id="PF03372"/>
    </source>
</evidence>
<dbReference type="InterPro" id="IPR005135">
    <property type="entry name" value="Endo/exonuclease/phosphatase"/>
</dbReference>
<name>A0A7S4B766_CHRCT</name>
<dbReference type="InterPro" id="IPR050410">
    <property type="entry name" value="CCR4/nocturin_mRNA_transcr"/>
</dbReference>
<proteinExistence type="predicted"/>
<dbReference type="PANTHER" id="PTHR12121">
    <property type="entry name" value="CARBON CATABOLITE REPRESSOR PROTEIN 4"/>
    <property type="match status" value="1"/>
</dbReference>
<feature type="domain" description="Endonuclease/exonuclease/phosphatase" evidence="1">
    <location>
        <begin position="62"/>
        <end position="207"/>
    </location>
</feature>
<dbReference type="SUPFAM" id="SSF56219">
    <property type="entry name" value="DNase I-like"/>
    <property type="match status" value="1"/>
</dbReference>
<accession>A0A7S4B766</accession>
<evidence type="ECO:0000313" key="2">
    <source>
        <dbReference type="EMBL" id="CAE0756578.1"/>
    </source>
</evidence>
<sequence length="218" mass="23728">MWQEFAAKHGYTMFISRRTNSKADGCCVLIRQASPNSKSPRRIELRNLDGIDPEDSTSPGLATLSYNDWGDRIVQLVGLTVDGAPVTLLHTHLTFPHPSLHDGPMRLHQARKLAECVRRVRAAGTPAIVCGDLNGDHDDPAVTELLRRGGMRPMPNAADEAWASHVAHNGRVMACDMALTSGDCAVESWRLGGTEAELLARRSLSDHRPLHITVSVGG</sequence>
<dbReference type="EMBL" id="HBIZ01014922">
    <property type="protein sequence ID" value="CAE0756578.1"/>
    <property type="molecule type" value="Transcribed_RNA"/>
</dbReference>
<protein>
    <recommendedName>
        <fullName evidence="1">Endonuclease/exonuclease/phosphatase domain-containing protein</fullName>
    </recommendedName>
</protein>
<dbReference type="InterPro" id="IPR036691">
    <property type="entry name" value="Endo/exonu/phosph_ase_sf"/>
</dbReference>
<dbReference type="Pfam" id="PF03372">
    <property type="entry name" value="Exo_endo_phos"/>
    <property type="match status" value="1"/>
</dbReference>
<dbReference type="PANTHER" id="PTHR12121:SF31">
    <property type="entry name" value="FAMILY PROTEIN, PUTATIVE, EXPRESSED-RELATED"/>
    <property type="match status" value="1"/>
</dbReference>
<gene>
    <name evidence="2" type="ORF">PCAR00345_LOCUS9172</name>
</gene>